<evidence type="ECO:0000259" key="10">
    <source>
        <dbReference type="Pfam" id="PF02784"/>
    </source>
</evidence>
<comment type="catalytic activity">
    <reaction evidence="8">
        <text>L-ornithine + H(+) = putrescine + CO2</text>
        <dbReference type="Rhea" id="RHEA:22964"/>
        <dbReference type="ChEBI" id="CHEBI:15378"/>
        <dbReference type="ChEBI" id="CHEBI:16526"/>
        <dbReference type="ChEBI" id="CHEBI:46911"/>
        <dbReference type="ChEBI" id="CHEBI:326268"/>
        <dbReference type="EC" id="4.1.1.17"/>
    </reaction>
</comment>
<dbReference type="PROSITE" id="PS00878">
    <property type="entry name" value="ODR_DC_2_1"/>
    <property type="match status" value="1"/>
</dbReference>
<dbReference type="Gene3D" id="3.20.20.10">
    <property type="entry name" value="Alanine racemase"/>
    <property type="match status" value="1"/>
</dbReference>
<keyword evidence="12" id="KW-1185">Reference proteome</keyword>
<sequence>MTRTRTEERGQQDPLTAALAAADQDRIVFDLTGIEARYDALIAELPGAAVRFALKACPVDEVVDTLARRGSGVDAASVQEIRQALACGVPAERIHYGNTVKSDTEIAEAYRLGIRDFATDSLADVAALAEHAPGARVFCRLATDGGGALWGLTGKFGCSLPDAVAVLVQARELGLIPAGLSVHVGSQQMTAGAWTRAFDQLVAAVRESARHGITLRYLDLGGGLPALGYLDPRGEPLDPPLDKMFAVIREGMQHCREAAGHPLDFVVEPGRHLVADHGAIRAHVSRLTLRHGPDGEPQHWLYLSCGRYNGLYEMDALQYRLVFPGHEGAPTVRAVVAGPTCDSDDAYPRGHAPVPVPAALASGDPVWVLSSGAYAVSYMTQGFNGFRPLPWSCVRGSGA</sequence>
<gene>
    <name evidence="11" type="ORF">SAMN05216259_115119</name>
</gene>
<dbReference type="InterPro" id="IPR002433">
    <property type="entry name" value="Orn_de-COase"/>
</dbReference>
<evidence type="ECO:0000256" key="8">
    <source>
        <dbReference type="ARBA" id="ARBA00049127"/>
    </source>
</evidence>
<dbReference type="InterPro" id="IPR000183">
    <property type="entry name" value="Orn/DAP/Arg_de-COase"/>
</dbReference>
<dbReference type="CDD" id="cd00622">
    <property type="entry name" value="PLPDE_III_ODC"/>
    <property type="match status" value="1"/>
</dbReference>
<dbReference type="EC" id="4.1.1.17" evidence="7"/>
<evidence type="ECO:0000256" key="3">
    <source>
        <dbReference type="ARBA" id="ARBA00022793"/>
    </source>
</evidence>
<keyword evidence="5" id="KW-0456">Lyase</keyword>
<comment type="pathway">
    <text evidence="6">Amine and polyamine biosynthesis; putrescine biosynthesis via L-ornithine pathway; putrescine from L-ornithine: step 1/1.</text>
</comment>
<evidence type="ECO:0000313" key="11">
    <source>
        <dbReference type="EMBL" id="SDP01631.1"/>
    </source>
</evidence>
<feature type="domain" description="Orn/DAP/Arg decarboxylase 2 N-terminal" evidence="10">
    <location>
        <begin position="33"/>
        <end position="275"/>
    </location>
</feature>
<evidence type="ECO:0000256" key="9">
    <source>
        <dbReference type="PIRSR" id="PIRSR600183-50"/>
    </source>
</evidence>
<comment type="cofactor">
    <cofactor evidence="1 9">
        <name>pyridoxal 5'-phosphate</name>
        <dbReference type="ChEBI" id="CHEBI:597326"/>
    </cofactor>
</comment>
<evidence type="ECO:0000256" key="1">
    <source>
        <dbReference type="ARBA" id="ARBA00001933"/>
    </source>
</evidence>
<evidence type="ECO:0000256" key="4">
    <source>
        <dbReference type="ARBA" id="ARBA00022898"/>
    </source>
</evidence>
<dbReference type="InterPro" id="IPR022644">
    <property type="entry name" value="De-COase2_N"/>
</dbReference>
<dbReference type="PRINTS" id="PR01179">
    <property type="entry name" value="ODADCRBXLASE"/>
</dbReference>
<evidence type="ECO:0000256" key="6">
    <source>
        <dbReference type="ARBA" id="ARBA00034115"/>
    </source>
</evidence>
<comment type="similarity">
    <text evidence="2">Belongs to the Orn/Lys/Arg decarboxylase class-II family.</text>
</comment>
<proteinExistence type="inferred from homology"/>
<dbReference type="Proteomes" id="UP000199341">
    <property type="component" value="Unassembled WGS sequence"/>
</dbReference>
<evidence type="ECO:0000256" key="7">
    <source>
        <dbReference type="ARBA" id="ARBA00034138"/>
    </source>
</evidence>
<accession>A0A1H0P9I3</accession>
<keyword evidence="4 9" id="KW-0663">Pyridoxal phosphate</keyword>
<feature type="modified residue" description="N6-(pyridoxal phosphate)lysine" evidence="9">
    <location>
        <position position="55"/>
    </location>
</feature>
<dbReference type="InterPro" id="IPR029066">
    <property type="entry name" value="PLP-binding_barrel"/>
</dbReference>
<name>A0A1H0P9I3_9ACTN</name>
<dbReference type="FunFam" id="3.20.20.10:FF:000008">
    <property type="entry name" value="Ornithine decarboxylase"/>
    <property type="match status" value="1"/>
</dbReference>
<dbReference type="PANTHER" id="PTHR11482:SF6">
    <property type="entry name" value="ORNITHINE DECARBOXYLASE 1-RELATED"/>
    <property type="match status" value="1"/>
</dbReference>
<dbReference type="GO" id="GO:0033387">
    <property type="term" value="P:putrescine biosynthetic process from arginine, via ornithine"/>
    <property type="evidence" value="ECO:0007669"/>
    <property type="project" value="TreeGrafter"/>
</dbReference>
<dbReference type="SUPFAM" id="SSF51419">
    <property type="entry name" value="PLP-binding barrel"/>
    <property type="match status" value="1"/>
</dbReference>
<dbReference type="PANTHER" id="PTHR11482">
    <property type="entry name" value="ARGININE/DIAMINOPIMELATE/ORNITHINE DECARBOXYLASE"/>
    <property type="match status" value="1"/>
</dbReference>
<keyword evidence="3" id="KW-0210">Decarboxylase</keyword>
<dbReference type="Gene3D" id="2.40.37.10">
    <property type="entry name" value="Lyase, Ornithine Decarboxylase, Chain A, domain 1"/>
    <property type="match status" value="1"/>
</dbReference>
<dbReference type="EMBL" id="FNIE01000015">
    <property type="protein sequence ID" value="SDP01631.1"/>
    <property type="molecule type" value="Genomic_DNA"/>
</dbReference>
<dbReference type="GO" id="GO:0004586">
    <property type="term" value="F:ornithine decarboxylase activity"/>
    <property type="evidence" value="ECO:0007669"/>
    <property type="project" value="UniProtKB-EC"/>
</dbReference>
<evidence type="ECO:0000256" key="2">
    <source>
        <dbReference type="ARBA" id="ARBA00008872"/>
    </source>
</evidence>
<feature type="active site" description="Proton donor" evidence="9">
    <location>
        <position position="341"/>
    </location>
</feature>
<protein>
    <recommendedName>
        <fullName evidence="7">ornithine decarboxylase</fullName>
        <ecNumber evidence="7">4.1.1.17</ecNumber>
    </recommendedName>
</protein>
<dbReference type="AlphaFoldDB" id="A0A1H0P9I3"/>
<dbReference type="SUPFAM" id="SSF50621">
    <property type="entry name" value="Alanine racemase C-terminal domain-like"/>
    <property type="match status" value="1"/>
</dbReference>
<dbReference type="RefSeq" id="WP_176930563.1">
    <property type="nucleotide sequence ID" value="NZ_FNIE01000015.1"/>
</dbReference>
<dbReference type="InterPro" id="IPR009006">
    <property type="entry name" value="Ala_racemase/Decarboxylase_C"/>
</dbReference>
<dbReference type="Pfam" id="PF02784">
    <property type="entry name" value="Orn_Arg_deC_N"/>
    <property type="match status" value="1"/>
</dbReference>
<dbReference type="GO" id="GO:0005737">
    <property type="term" value="C:cytoplasm"/>
    <property type="evidence" value="ECO:0007669"/>
    <property type="project" value="TreeGrafter"/>
</dbReference>
<evidence type="ECO:0000256" key="5">
    <source>
        <dbReference type="ARBA" id="ARBA00023239"/>
    </source>
</evidence>
<evidence type="ECO:0000313" key="12">
    <source>
        <dbReference type="Proteomes" id="UP000199341"/>
    </source>
</evidence>
<dbReference type="InterPro" id="IPR022653">
    <property type="entry name" value="De-COase2_pyr-phos_BS"/>
</dbReference>
<dbReference type="PRINTS" id="PR01182">
    <property type="entry name" value="ORNDCRBXLASE"/>
</dbReference>
<dbReference type="STRING" id="310781.SAMN05216259_115119"/>
<organism evidence="11 12">
    <name type="scientific">Actinacidiphila guanduensis</name>
    <dbReference type="NCBI Taxonomy" id="310781"/>
    <lineage>
        <taxon>Bacteria</taxon>
        <taxon>Bacillati</taxon>
        <taxon>Actinomycetota</taxon>
        <taxon>Actinomycetes</taxon>
        <taxon>Kitasatosporales</taxon>
        <taxon>Streptomycetaceae</taxon>
        <taxon>Actinacidiphila</taxon>
    </lineage>
</organism>
<reference evidence="11 12" key="1">
    <citation type="submission" date="2016-10" db="EMBL/GenBank/DDBJ databases">
        <authorList>
            <person name="de Groot N.N."/>
        </authorList>
    </citation>
    <scope>NUCLEOTIDE SEQUENCE [LARGE SCALE GENOMIC DNA]</scope>
    <source>
        <strain evidence="11 12">CGMCC 4.2022</strain>
    </source>
</reference>